<dbReference type="eggNOG" id="ENOG503306K">
    <property type="taxonomic scope" value="Bacteria"/>
</dbReference>
<keyword evidence="1" id="KW-0472">Membrane</keyword>
<keyword evidence="1" id="KW-1133">Transmembrane helix</keyword>
<keyword evidence="3" id="KW-1185">Reference proteome</keyword>
<evidence type="ECO:0000313" key="2">
    <source>
        <dbReference type="EMBL" id="AEG96977.1"/>
    </source>
</evidence>
<dbReference type="HOGENOM" id="CLU_193046_0_0_6"/>
<sequence>MKISTSKWFLIFIYLIISFPVCVFVGVVITHFLIEIVLFLIFGQPFYLYAIDFMKILKGSIVGGLIGAIGCWWIYYQGYKKNRNR</sequence>
<feature type="transmembrane region" description="Helical" evidence="1">
    <location>
        <begin position="12"/>
        <end position="44"/>
    </location>
</feature>
<protein>
    <submittedName>
        <fullName evidence="2">Uncharacterized protein</fullName>
    </submittedName>
</protein>
<gene>
    <name evidence="2" type="ordered locus">EAE_10305</name>
</gene>
<evidence type="ECO:0000256" key="1">
    <source>
        <dbReference type="SAM" id="Phobius"/>
    </source>
</evidence>
<keyword evidence="1" id="KW-0812">Transmembrane</keyword>
<accession>A0A0H3FQJ3</accession>
<name>A0A0H3FQJ3_KLEAK</name>
<proteinExistence type="predicted"/>
<dbReference type="OrthoDB" id="6638509at2"/>
<dbReference type="KEGG" id="eae:EAE_10305"/>
<dbReference type="Proteomes" id="UP000008881">
    <property type="component" value="Chromosome"/>
</dbReference>
<dbReference type="AlphaFoldDB" id="A0A0H3FQJ3"/>
<evidence type="ECO:0000313" key="3">
    <source>
        <dbReference type="Proteomes" id="UP000008881"/>
    </source>
</evidence>
<reference evidence="2 3" key="1">
    <citation type="journal article" date="2012" name="J. Bacteriol.">
        <title>Complete genome sequence of Enterobacter aerogenes KCTC 2190.</title>
        <authorList>
            <person name="Shin S.H."/>
            <person name="Kim S."/>
            <person name="Kim J.Y."/>
            <person name="Lee S."/>
            <person name="Um Y."/>
            <person name="Oh M.K."/>
            <person name="Kim Y.R."/>
            <person name="Lee J."/>
            <person name="Yang K.S."/>
        </authorList>
    </citation>
    <scope>NUCLEOTIDE SEQUENCE [LARGE SCALE GENOMIC DNA]</scope>
    <source>
        <strain evidence="2 3">KCTC 2190</strain>
    </source>
</reference>
<dbReference type="EMBL" id="CP002824">
    <property type="protein sequence ID" value="AEG96977.1"/>
    <property type="molecule type" value="Genomic_DNA"/>
</dbReference>
<organism evidence="2 3">
    <name type="scientific">Klebsiella aerogenes (strain ATCC 13048 / DSM 30053 / CCUG 1429 / JCM 1235 / KCTC 2190 / NBRC 13534 / NCIMB 10102 / NCTC 10006 / CDC 819-56)</name>
    <name type="common">Enterobacter aerogenes</name>
    <dbReference type="NCBI Taxonomy" id="1028307"/>
    <lineage>
        <taxon>Bacteria</taxon>
        <taxon>Pseudomonadati</taxon>
        <taxon>Pseudomonadota</taxon>
        <taxon>Gammaproteobacteria</taxon>
        <taxon>Enterobacterales</taxon>
        <taxon>Enterobacteriaceae</taxon>
        <taxon>Klebsiella/Raoultella group</taxon>
        <taxon>Klebsiella</taxon>
    </lineage>
</organism>
<feature type="transmembrane region" description="Helical" evidence="1">
    <location>
        <begin position="56"/>
        <end position="76"/>
    </location>
</feature>